<evidence type="ECO:0000256" key="1">
    <source>
        <dbReference type="ARBA" id="ARBA00006484"/>
    </source>
</evidence>
<comment type="similarity">
    <text evidence="1">Belongs to the short-chain dehydrogenases/reductases (SDR) family.</text>
</comment>
<dbReference type="AlphaFoldDB" id="A0A3S3ZAG7"/>
<dbReference type="InterPro" id="IPR002347">
    <property type="entry name" value="SDR_fam"/>
</dbReference>
<gene>
    <name evidence="4" type="ORF">ELQ90_00165</name>
</gene>
<dbReference type="InterPro" id="IPR051122">
    <property type="entry name" value="SDR_DHRS6-like"/>
</dbReference>
<evidence type="ECO:0000256" key="2">
    <source>
        <dbReference type="ARBA" id="ARBA00023002"/>
    </source>
</evidence>
<dbReference type="InterPro" id="IPR057326">
    <property type="entry name" value="KR_dom"/>
</dbReference>
<keyword evidence="2" id="KW-0560">Oxidoreductase</keyword>
<dbReference type="OrthoDB" id="4773823at2"/>
<dbReference type="Gene3D" id="3.40.50.720">
    <property type="entry name" value="NAD(P)-binding Rossmann-like Domain"/>
    <property type="match status" value="1"/>
</dbReference>
<evidence type="ECO:0000313" key="4">
    <source>
        <dbReference type="EMBL" id="RWZ52419.1"/>
    </source>
</evidence>
<keyword evidence="5" id="KW-1185">Reference proteome</keyword>
<dbReference type="RefSeq" id="WP_128493262.1">
    <property type="nucleotide sequence ID" value="NZ_RZNB01000001.1"/>
</dbReference>
<comment type="caution">
    <text evidence="4">The sequence shown here is derived from an EMBL/GenBank/DDBJ whole genome shotgun (WGS) entry which is preliminary data.</text>
</comment>
<name>A0A3S3ZAG7_9MICO</name>
<dbReference type="SMART" id="SM00822">
    <property type="entry name" value="PKS_KR"/>
    <property type="match status" value="1"/>
</dbReference>
<dbReference type="Pfam" id="PF00106">
    <property type="entry name" value="adh_short"/>
    <property type="match status" value="1"/>
</dbReference>
<dbReference type="GO" id="GO:0016491">
    <property type="term" value="F:oxidoreductase activity"/>
    <property type="evidence" value="ECO:0007669"/>
    <property type="project" value="UniProtKB-KW"/>
</dbReference>
<organism evidence="4 5">
    <name type="scientific">Labedella phragmitis</name>
    <dbReference type="NCBI Taxonomy" id="2498849"/>
    <lineage>
        <taxon>Bacteria</taxon>
        <taxon>Bacillati</taxon>
        <taxon>Actinomycetota</taxon>
        <taxon>Actinomycetes</taxon>
        <taxon>Micrococcales</taxon>
        <taxon>Microbacteriaceae</taxon>
        <taxon>Labedella</taxon>
    </lineage>
</organism>
<evidence type="ECO:0000259" key="3">
    <source>
        <dbReference type="SMART" id="SM00822"/>
    </source>
</evidence>
<dbReference type="PANTHER" id="PTHR43477">
    <property type="entry name" value="DIHYDROANTICAPSIN 7-DEHYDROGENASE"/>
    <property type="match status" value="1"/>
</dbReference>
<dbReference type="Proteomes" id="UP000288547">
    <property type="component" value="Unassembled WGS sequence"/>
</dbReference>
<evidence type="ECO:0000313" key="5">
    <source>
        <dbReference type="Proteomes" id="UP000288547"/>
    </source>
</evidence>
<dbReference type="CDD" id="cd05233">
    <property type="entry name" value="SDR_c"/>
    <property type="match status" value="1"/>
</dbReference>
<dbReference type="PANTHER" id="PTHR43477:SF1">
    <property type="entry name" value="DIHYDROANTICAPSIN 7-DEHYDROGENASE"/>
    <property type="match status" value="1"/>
</dbReference>
<dbReference type="SUPFAM" id="SSF51735">
    <property type="entry name" value="NAD(P)-binding Rossmann-fold domains"/>
    <property type="match status" value="1"/>
</dbReference>
<proteinExistence type="inferred from homology"/>
<accession>A0A3S3ZAG7</accession>
<dbReference type="EMBL" id="RZNB01000001">
    <property type="protein sequence ID" value="RWZ52419.1"/>
    <property type="molecule type" value="Genomic_DNA"/>
</dbReference>
<dbReference type="PRINTS" id="PR00081">
    <property type="entry name" value="GDHRDH"/>
</dbReference>
<protein>
    <submittedName>
        <fullName evidence="4">SDR family NAD(P)-dependent oxidoreductase</fullName>
    </submittedName>
</protein>
<dbReference type="InterPro" id="IPR036291">
    <property type="entry name" value="NAD(P)-bd_dom_sf"/>
</dbReference>
<reference evidence="4 5" key="1">
    <citation type="submission" date="2018-12" db="EMBL/GenBank/DDBJ databases">
        <authorList>
            <person name="Li F."/>
        </authorList>
    </citation>
    <scope>NUCLEOTIDE SEQUENCE [LARGE SCALE GENOMIC DNA]</scope>
    <source>
        <strain evidence="4 5">11W25H-1</strain>
    </source>
</reference>
<sequence>MTAAMTDRVVLLAGATSDAGLAAAQTLVAAGARVIATGRDDAKLAALAEKVPGVTTELVDLTDEAAVAELAARVRDTVGPVDGVLHLVGGFRRGEGIPGQSDADWDTLVTSLTALRHVSRAFYTDLVASTAGRLAIVSSTSATKPHRNTANYSTVKAAAEAWIAAVASGFGADAPGRAAAVIFAVSSLAGLEETLASRFVALWDESAAALNGSRHVLGA</sequence>
<feature type="domain" description="Ketoreductase" evidence="3">
    <location>
        <begin position="8"/>
        <end position="191"/>
    </location>
</feature>